<dbReference type="InterPro" id="IPR005646">
    <property type="entry name" value="FapA"/>
</dbReference>
<gene>
    <name evidence="2" type="ORF">EHE19_000145</name>
</gene>
<dbReference type="KEGG" id="rher:EHE19_000145"/>
<dbReference type="OrthoDB" id="1279at2"/>
<dbReference type="Pfam" id="PF03961">
    <property type="entry name" value="FapA"/>
    <property type="match status" value="1"/>
</dbReference>
<keyword evidence="3" id="KW-1185">Reference proteome</keyword>
<evidence type="ECO:0000313" key="3">
    <source>
        <dbReference type="Proteomes" id="UP000306409"/>
    </source>
</evidence>
<feature type="domain" description="Flagellar Assembly Protein A N-terminal region" evidence="1">
    <location>
        <begin position="74"/>
        <end position="242"/>
    </location>
</feature>
<dbReference type="PANTHER" id="PTHR38032">
    <property type="entry name" value="POLYMERASE-RELATED"/>
    <property type="match status" value="1"/>
</dbReference>
<reference evidence="2 3" key="1">
    <citation type="submission" date="2020-09" db="EMBL/GenBank/DDBJ databases">
        <title>Characterization and genome sequencing of Ruminiclostridium sp. nov. MA18.</title>
        <authorList>
            <person name="Rettenmaier R."/>
            <person name="Kowollik M.-L."/>
            <person name="Liebl W."/>
            <person name="Zverlov V."/>
        </authorList>
    </citation>
    <scope>NUCLEOTIDE SEQUENCE [LARGE SCALE GENOMIC DNA]</scope>
    <source>
        <strain evidence="2 3">MA18</strain>
    </source>
</reference>
<dbReference type="Pfam" id="PF20250">
    <property type="entry name" value="FapA_N"/>
    <property type="match status" value="1"/>
</dbReference>
<protein>
    <submittedName>
        <fullName evidence="2">DUF342 domain-containing protein</fullName>
    </submittedName>
</protein>
<evidence type="ECO:0000259" key="1">
    <source>
        <dbReference type="Pfam" id="PF20250"/>
    </source>
</evidence>
<dbReference type="RefSeq" id="WP_137697075.1">
    <property type="nucleotide sequence ID" value="NZ_CP061336.1"/>
</dbReference>
<sequence>MENTIIYSSPYIEISKSGDGYYIQSFKKGLSVGEFNKILNSFPEIQISNFVVIKEALVFAPQEPRRFGSTKEKIKVEVSGDKLKAYVTIYADKSELTGPDIITKIVEKLNEKGIIYGIKSDAFLNLVPNQPILIAEGLVPIPGKDSINKMYKLKEVRPEIKEDGNVDHYELNLINMVKEGDWLGERIDADEGKEGRNVFGDPLKPLPGKNYPLLYDKNSVREVVEGNKTVLYAKRSGAVFFQGDRIGVSNHLEIEENVGVKTGNVNFDGFLTVKGTVEDNFSIASTKDIEILSEYGVGNVKEIKSHEGNIYIKGGIVGKGKTVIRCKKNLYIKYVADADIYCDESVHVGFYCLNSNITAKEVILDSMKGQIMGGTINAEVRVVTAILGSSSEKRTIIKVKGFDRSDYKDKLDEISHNIDEIKLEVSKCKQQLAIFANTYDSWQNRKAEYEKIVAHYNDLKIVLLEYEESRKKLISYLRTKGEGEISILKRAFPNSMIEIKGIQKEIQKPVIRVSYYYNEGTIKEM</sequence>
<accession>A0A4U7JIJ3</accession>
<dbReference type="EMBL" id="CP061336">
    <property type="protein sequence ID" value="QNU67008.1"/>
    <property type="molecule type" value="Genomic_DNA"/>
</dbReference>
<name>A0A4U7JIJ3_9FIRM</name>
<dbReference type="InterPro" id="IPR046866">
    <property type="entry name" value="FapA_N"/>
</dbReference>
<dbReference type="AlphaFoldDB" id="A0A4U7JIJ3"/>
<evidence type="ECO:0000313" key="2">
    <source>
        <dbReference type="EMBL" id="QNU67008.1"/>
    </source>
</evidence>
<dbReference type="PANTHER" id="PTHR38032:SF1">
    <property type="entry name" value="RNA-BINDING PROTEIN KHPB N-TERMINAL DOMAIN-CONTAINING PROTEIN"/>
    <property type="match status" value="1"/>
</dbReference>
<dbReference type="Proteomes" id="UP000306409">
    <property type="component" value="Chromosome"/>
</dbReference>
<organism evidence="2 3">
    <name type="scientific">Ruminiclostridium herbifermentans</name>
    <dbReference type="NCBI Taxonomy" id="2488810"/>
    <lineage>
        <taxon>Bacteria</taxon>
        <taxon>Bacillati</taxon>
        <taxon>Bacillota</taxon>
        <taxon>Clostridia</taxon>
        <taxon>Eubacteriales</taxon>
        <taxon>Oscillospiraceae</taxon>
        <taxon>Ruminiclostridium</taxon>
    </lineage>
</organism>
<proteinExistence type="predicted"/>
<dbReference type="InterPro" id="IPR046865">
    <property type="entry name" value="FapA_b_solenoid"/>
</dbReference>